<keyword evidence="9" id="KW-0807">Transducer</keyword>
<name>A0ABR3JB48_9AGAR</name>
<feature type="compositionally biased region" description="Low complexity" evidence="10">
    <location>
        <begin position="452"/>
        <end position="463"/>
    </location>
</feature>
<evidence type="ECO:0000256" key="10">
    <source>
        <dbReference type="SAM" id="MobiDB-lite"/>
    </source>
</evidence>
<feature type="transmembrane region" description="Helical" evidence="11">
    <location>
        <begin position="37"/>
        <end position="57"/>
    </location>
</feature>
<evidence type="ECO:0000313" key="12">
    <source>
        <dbReference type="EMBL" id="KAL0952910.1"/>
    </source>
</evidence>
<evidence type="ECO:0000256" key="1">
    <source>
        <dbReference type="ARBA" id="ARBA00004141"/>
    </source>
</evidence>
<evidence type="ECO:0000256" key="4">
    <source>
        <dbReference type="ARBA" id="ARBA00022692"/>
    </source>
</evidence>
<sequence>MTYPNPLFSTFAFAGFLLVSIPLPWHLEAWNTGTCLYMMWTAIGCLNQFINSIVWNGNTVNWAPVWCDISSRIIIGINVAIPAASLCINRRLYHIACVQSVTITKAEKRRAIMVDLAIGLGLPVLGMILQYIPQGHRFNIFEDVGCFPFTYNTPVAYPLVYCWPVAIGLVSGYYCIRSILAFNKRRTQFKELLSANSNLNSSRYFRLMGLAAIEVLLTVPIGSWAIYLNVSAGIQPWLGWADTHLDFSRVDTYPALLWRFNKINEMSIELTRWSIIICAFVFFFFFGFADEARKHYRLALNSVAKRVGYSTGTFSSTTSSQNVKRSNHGVGSTGTGVTLPVFVHQDYLVKRDSLASFSDMSFMDAGGVLDEKEKTLSHSNSAQTIVQAGALPPAYKSDMYLSSGESSSGSSSASSIAPSHDSDSVSIPERALTREDIRIEVSSVRGVPTELSPVSPSSTLNSSPRDKTHDMV</sequence>
<feature type="compositionally biased region" description="Low complexity" evidence="10">
    <location>
        <begin position="402"/>
        <end position="419"/>
    </location>
</feature>
<keyword evidence="7 11" id="KW-0472">Membrane</keyword>
<comment type="similarity">
    <text evidence="2">Belongs to the G-protein coupled receptor 4 family.</text>
</comment>
<evidence type="ECO:0000256" key="3">
    <source>
        <dbReference type="ARBA" id="ARBA00022507"/>
    </source>
</evidence>
<dbReference type="PANTHER" id="PTHR28097">
    <property type="entry name" value="PHEROMONE A FACTOR RECEPTOR"/>
    <property type="match status" value="1"/>
</dbReference>
<evidence type="ECO:0000256" key="11">
    <source>
        <dbReference type="SAM" id="Phobius"/>
    </source>
</evidence>
<feature type="transmembrane region" description="Helical" evidence="11">
    <location>
        <begin position="110"/>
        <end position="132"/>
    </location>
</feature>
<feature type="transmembrane region" description="Helical" evidence="11">
    <location>
        <begin position="6"/>
        <end position="25"/>
    </location>
</feature>
<dbReference type="CDD" id="cd14966">
    <property type="entry name" value="7tmD_STE3"/>
    <property type="match status" value="1"/>
</dbReference>
<organism evidence="12 13">
    <name type="scientific">Hohenbuehelia grisea</name>
    <dbReference type="NCBI Taxonomy" id="104357"/>
    <lineage>
        <taxon>Eukaryota</taxon>
        <taxon>Fungi</taxon>
        <taxon>Dikarya</taxon>
        <taxon>Basidiomycota</taxon>
        <taxon>Agaricomycotina</taxon>
        <taxon>Agaricomycetes</taxon>
        <taxon>Agaricomycetidae</taxon>
        <taxon>Agaricales</taxon>
        <taxon>Pleurotineae</taxon>
        <taxon>Pleurotaceae</taxon>
        <taxon>Hohenbuehelia</taxon>
    </lineage>
</organism>
<dbReference type="Pfam" id="PF02076">
    <property type="entry name" value="STE3"/>
    <property type="match status" value="1"/>
</dbReference>
<evidence type="ECO:0000256" key="9">
    <source>
        <dbReference type="ARBA" id="ARBA00023224"/>
    </source>
</evidence>
<evidence type="ECO:0000256" key="8">
    <source>
        <dbReference type="ARBA" id="ARBA00023170"/>
    </source>
</evidence>
<evidence type="ECO:0000313" key="13">
    <source>
        <dbReference type="Proteomes" id="UP001556367"/>
    </source>
</evidence>
<proteinExistence type="inferred from homology"/>
<dbReference type="InterPro" id="IPR000481">
    <property type="entry name" value="GPCR_Pheromne_B_alpha_rcpt"/>
</dbReference>
<keyword evidence="8" id="KW-0675">Receptor</keyword>
<evidence type="ECO:0000256" key="2">
    <source>
        <dbReference type="ARBA" id="ARBA00011085"/>
    </source>
</evidence>
<feature type="transmembrane region" description="Helical" evidence="11">
    <location>
        <begin position="207"/>
        <end position="227"/>
    </location>
</feature>
<keyword evidence="13" id="KW-1185">Reference proteome</keyword>
<keyword evidence="6" id="KW-0297">G-protein coupled receptor</keyword>
<evidence type="ECO:0000256" key="6">
    <source>
        <dbReference type="ARBA" id="ARBA00023040"/>
    </source>
</evidence>
<dbReference type="PANTHER" id="PTHR28097:SF1">
    <property type="entry name" value="PHEROMONE A FACTOR RECEPTOR"/>
    <property type="match status" value="1"/>
</dbReference>
<protein>
    <recommendedName>
        <fullName evidence="14">Pheromone receptor</fullName>
    </recommendedName>
</protein>
<comment type="caution">
    <text evidence="12">The sequence shown here is derived from an EMBL/GenBank/DDBJ whole genome shotgun (WGS) entry which is preliminary data.</text>
</comment>
<keyword evidence="5 11" id="KW-1133">Transmembrane helix</keyword>
<evidence type="ECO:0000256" key="5">
    <source>
        <dbReference type="ARBA" id="ARBA00022989"/>
    </source>
</evidence>
<reference evidence="13" key="1">
    <citation type="submission" date="2024-06" db="EMBL/GenBank/DDBJ databases">
        <title>Multi-omics analyses provide insights into the biosynthesis of the anticancer antibiotic pleurotin in Hohenbuehelia grisea.</title>
        <authorList>
            <person name="Weaver J.A."/>
            <person name="Alberti F."/>
        </authorList>
    </citation>
    <scope>NUCLEOTIDE SEQUENCE [LARGE SCALE GENOMIC DNA]</scope>
    <source>
        <strain evidence="13">T-177</strain>
    </source>
</reference>
<accession>A0ABR3JB48</accession>
<gene>
    <name evidence="12" type="ORF">HGRIS_007125</name>
</gene>
<feature type="region of interest" description="Disordered" evidence="10">
    <location>
        <begin position="400"/>
        <end position="472"/>
    </location>
</feature>
<keyword evidence="4 11" id="KW-0812">Transmembrane</keyword>
<dbReference type="EMBL" id="JASNQZ010000010">
    <property type="protein sequence ID" value="KAL0952910.1"/>
    <property type="molecule type" value="Genomic_DNA"/>
</dbReference>
<comment type="subcellular location">
    <subcellularLocation>
        <location evidence="1">Membrane</location>
        <topology evidence="1">Multi-pass membrane protein</topology>
    </subcellularLocation>
</comment>
<dbReference type="PRINTS" id="PR00899">
    <property type="entry name" value="GPCRSTE3"/>
</dbReference>
<dbReference type="Proteomes" id="UP001556367">
    <property type="component" value="Unassembled WGS sequence"/>
</dbReference>
<dbReference type="PRINTS" id="PR00901">
    <property type="entry name" value="PHEROMONEBAR"/>
</dbReference>
<evidence type="ECO:0000256" key="7">
    <source>
        <dbReference type="ARBA" id="ARBA00023136"/>
    </source>
</evidence>
<evidence type="ECO:0008006" key="14">
    <source>
        <dbReference type="Google" id="ProtNLM"/>
    </source>
</evidence>
<feature type="transmembrane region" description="Helical" evidence="11">
    <location>
        <begin position="270"/>
        <end position="289"/>
    </location>
</feature>
<dbReference type="InterPro" id="IPR001499">
    <property type="entry name" value="GPCR_STE3"/>
</dbReference>
<feature type="transmembrane region" description="Helical" evidence="11">
    <location>
        <begin position="155"/>
        <end position="176"/>
    </location>
</feature>
<keyword evidence="3" id="KW-0589">Pheromone response</keyword>